<feature type="compositionally biased region" description="Polar residues" evidence="1">
    <location>
        <begin position="46"/>
        <end position="59"/>
    </location>
</feature>
<feature type="compositionally biased region" description="Polar residues" evidence="1">
    <location>
        <begin position="292"/>
        <end position="303"/>
    </location>
</feature>
<accession>A0A8J3CSF4</accession>
<feature type="region of interest" description="Disordered" evidence="1">
    <location>
        <begin position="27"/>
        <end position="66"/>
    </location>
</feature>
<dbReference type="RefSeq" id="WP_189497231.1">
    <property type="nucleotide sequence ID" value="NZ_BMZH01000005.1"/>
</dbReference>
<dbReference type="AlphaFoldDB" id="A0A8J3CSF4"/>
<name>A0A8J3CSF4_9PROT</name>
<protein>
    <submittedName>
        <fullName evidence="3">Uncharacterized protein</fullName>
    </submittedName>
</protein>
<reference evidence="3" key="2">
    <citation type="submission" date="2020-09" db="EMBL/GenBank/DDBJ databases">
        <authorList>
            <person name="Sun Q."/>
            <person name="Kim S."/>
        </authorList>
    </citation>
    <scope>NUCLEOTIDE SEQUENCE</scope>
    <source>
        <strain evidence="3">KCTC 32513</strain>
    </source>
</reference>
<dbReference type="Proteomes" id="UP000634004">
    <property type="component" value="Unassembled WGS sequence"/>
</dbReference>
<feature type="compositionally biased region" description="Polar residues" evidence="1">
    <location>
        <begin position="214"/>
        <end position="252"/>
    </location>
</feature>
<keyword evidence="4" id="KW-1185">Reference proteome</keyword>
<feature type="compositionally biased region" description="Polar residues" evidence="1">
    <location>
        <begin position="196"/>
        <end position="207"/>
    </location>
</feature>
<feature type="region of interest" description="Disordered" evidence="1">
    <location>
        <begin position="88"/>
        <end position="313"/>
    </location>
</feature>
<organism evidence="3 4">
    <name type="scientific">Algimonas arctica</name>
    <dbReference type="NCBI Taxonomy" id="1479486"/>
    <lineage>
        <taxon>Bacteria</taxon>
        <taxon>Pseudomonadati</taxon>
        <taxon>Pseudomonadota</taxon>
        <taxon>Alphaproteobacteria</taxon>
        <taxon>Maricaulales</taxon>
        <taxon>Robiginitomaculaceae</taxon>
        <taxon>Algimonas</taxon>
    </lineage>
</organism>
<keyword evidence="2" id="KW-0732">Signal</keyword>
<evidence type="ECO:0000313" key="4">
    <source>
        <dbReference type="Proteomes" id="UP000634004"/>
    </source>
</evidence>
<evidence type="ECO:0000313" key="3">
    <source>
        <dbReference type="EMBL" id="GHA93886.1"/>
    </source>
</evidence>
<feature type="compositionally biased region" description="Basic and acidic residues" evidence="1">
    <location>
        <begin position="109"/>
        <end position="122"/>
    </location>
</feature>
<feature type="signal peptide" evidence="2">
    <location>
        <begin position="1"/>
        <end position="24"/>
    </location>
</feature>
<reference evidence="3" key="1">
    <citation type="journal article" date="2014" name="Int. J. Syst. Evol. Microbiol.">
        <title>Complete genome sequence of Corynebacterium casei LMG S-19264T (=DSM 44701T), isolated from a smear-ripened cheese.</title>
        <authorList>
            <consortium name="US DOE Joint Genome Institute (JGI-PGF)"/>
            <person name="Walter F."/>
            <person name="Albersmeier A."/>
            <person name="Kalinowski J."/>
            <person name="Ruckert C."/>
        </authorList>
    </citation>
    <scope>NUCLEOTIDE SEQUENCE</scope>
    <source>
        <strain evidence="3">KCTC 32513</strain>
    </source>
</reference>
<comment type="caution">
    <text evidence="3">The sequence shown here is derived from an EMBL/GenBank/DDBJ whole genome shotgun (WGS) entry which is preliminary data.</text>
</comment>
<proteinExistence type="predicted"/>
<feature type="chain" id="PRO_5035295541" evidence="2">
    <location>
        <begin position="25"/>
        <end position="313"/>
    </location>
</feature>
<evidence type="ECO:0000256" key="1">
    <source>
        <dbReference type="SAM" id="MobiDB-lite"/>
    </source>
</evidence>
<sequence length="313" mass="32733">MMLKTLMTSLALTAALGTALPAYAQVTDQTDQSEEDWRKSRKKSGTSDIYRTPNTSSTGVGAPVIDYEPVSPVERLPSESRRHLMKERAKAIAESDDGDISDAEYVPSDEAKSDEQLMRDEQEAWDVIVTDMQESGGEATSEGGPNKVAVVGENGATPTRGSRGGSTRTLQEIMDAIKSGQTGGGNASGAANGQSPDGQPQGQNPSESVADASGQAQNDGDANAEGSSDNDGQAQEAGQDTGQGDASDQGDSSGEDNSTDTGDADAWPADTRAEEPLSPLERIRRAKEDSPTRGTQRSASDYLSTGHEKTGDD</sequence>
<evidence type="ECO:0000256" key="2">
    <source>
        <dbReference type="SAM" id="SignalP"/>
    </source>
</evidence>
<feature type="compositionally biased region" description="Basic and acidic residues" evidence="1">
    <location>
        <begin position="271"/>
        <end position="291"/>
    </location>
</feature>
<gene>
    <name evidence="3" type="ORF">GCM10009069_16230</name>
</gene>
<dbReference type="EMBL" id="BMZH01000005">
    <property type="protein sequence ID" value="GHA93886.1"/>
    <property type="molecule type" value="Genomic_DNA"/>
</dbReference>
<feature type="compositionally biased region" description="Polar residues" evidence="1">
    <location>
        <begin position="156"/>
        <end position="170"/>
    </location>
</feature>